<dbReference type="AlphaFoldDB" id="A0A6V7U581"/>
<accession>A0A6V7U581</accession>
<evidence type="ECO:0000313" key="2">
    <source>
        <dbReference type="Proteomes" id="UP000580250"/>
    </source>
</evidence>
<evidence type="ECO:0000313" key="1">
    <source>
        <dbReference type="EMBL" id="CAD2146304.1"/>
    </source>
</evidence>
<proteinExistence type="predicted"/>
<organism evidence="1 2">
    <name type="scientific">Meloidogyne enterolobii</name>
    <name type="common">Root-knot nematode worm</name>
    <name type="synonym">Meloidogyne mayaguensis</name>
    <dbReference type="NCBI Taxonomy" id="390850"/>
    <lineage>
        <taxon>Eukaryota</taxon>
        <taxon>Metazoa</taxon>
        <taxon>Ecdysozoa</taxon>
        <taxon>Nematoda</taxon>
        <taxon>Chromadorea</taxon>
        <taxon>Rhabditida</taxon>
        <taxon>Tylenchina</taxon>
        <taxon>Tylenchomorpha</taxon>
        <taxon>Tylenchoidea</taxon>
        <taxon>Meloidogynidae</taxon>
        <taxon>Meloidogyninae</taxon>
        <taxon>Meloidogyne</taxon>
    </lineage>
</organism>
<comment type="caution">
    <text evidence="1">The sequence shown here is derived from an EMBL/GenBank/DDBJ whole genome shotgun (WGS) entry which is preliminary data.</text>
</comment>
<protein>
    <submittedName>
        <fullName evidence="1">Uncharacterized protein</fullName>
    </submittedName>
</protein>
<reference evidence="1 2" key="1">
    <citation type="submission" date="2020-08" db="EMBL/GenBank/DDBJ databases">
        <authorList>
            <person name="Koutsovoulos G."/>
            <person name="Danchin GJ E."/>
        </authorList>
    </citation>
    <scope>NUCLEOTIDE SEQUENCE [LARGE SCALE GENOMIC DNA]</scope>
</reference>
<dbReference type="Proteomes" id="UP000580250">
    <property type="component" value="Unassembled WGS sequence"/>
</dbReference>
<dbReference type="EMBL" id="CAJEWN010000037">
    <property type="protein sequence ID" value="CAD2146304.1"/>
    <property type="molecule type" value="Genomic_DNA"/>
</dbReference>
<sequence>MKFLLNVQNLLANQHAIRSLIRPLLVIQSAVHLDVNANRELFGRENIVLGLSFVLEVSLFIKNII</sequence>
<gene>
    <name evidence="1" type="ORF">MENT_LOCUS8564</name>
</gene>
<name>A0A6V7U581_MELEN</name>